<accession>A0A074V7U7</accession>
<evidence type="ECO:0000313" key="1">
    <source>
        <dbReference type="EMBL" id="KEQ01271.1"/>
    </source>
</evidence>
<dbReference type="EMBL" id="AVQL01000429">
    <property type="protein sequence ID" value="KEQ01271.1"/>
    <property type="molecule type" value="Genomic_DNA"/>
</dbReference>
<reference evidence="1 2" key="1">
    <citation type="journal article" date="2014" name="PLoS Genet.">
        <title>Hidden diversity in honey bee gut symbionts detected by single-cell genomics.</title>
        <authorList>
            <person name="Engel P."/>
            <person name="Stepanauskas R."/>
            <person name="Moran N."/>
        </authorList>
    </citation>
    <scope>NUCLEOTIDE SEQUENCE [LARGE SCALE GENOMIC DNA]</scope>
    <source>
        <strain evidence="1 2">SCGC AB-598-J21</strain>
    </source>
</reference>
<dbReference type="AlphaFoldDB" id="A0A074V7U7"/>
<gene>
    <name evidence="1" type="ORF">SASC598J21_009680</name>
</gene>
<comment type="caution">
    <text evidence="1">The sequence shown here is derived from an EMBL/GenBank/DDBJ whole genome shotgun (WGS) entry which is preliminary data.</text>
</comment>
<sequence length="80" mass="9088">MGAGGSKYTINPCFRLYRLYTCIKETTYLTKIHTWLIALVCEAGHNSLCTSYAHYSCLLTNDIVCKNWISITKVILFDTS</sequence>
<organism evidence="1 2">
    <name type="scientific">Snodgrassella alvi SCGC AB-598-J21</name>
    <dbReference type="NCBI Taxonomy" id="1385367"/>
    <lineage>
        <taxon>Bacteria</taxon>
        <taxon>Pseudomonadati</taxon>
        <taxon>Pseudomonadota</taxon>
        <taxon>Betaproteobacteria</taxon>
        <taxon>Neisseriales</taxon>
        <taxon>Neisseriaceae</taxon>
        <taxon>Snodgrassella</taxon>
    </lineage>
</organism>
<name>A0A074V7U7_9NEIS</name>
<dbReference type="Proteomes" id="UP000027644">
    <property type="component" value="Unassembled WGS sequence"/>
</dbReference>
<protein>
    <submittedName>
        <fullName evidence="1">Uncharacterized protein</fullName>
    </submittedName>
</protein>
<evidence type="ECO:0000313" key="2">
    <source>
        <dbReference type="Proteomes" id="UP000027644"/>
    </source>
</evidence>
<proteinExistence type="predicted"/>